<keyword evidence="1" id="KW-0472">Membrane</keyword>
<evidence type="ECO:0000313" key="3">
    <source>
        <dbReference type="Proteomes" id="UP000029353"/>
    </source>
</evidence>
<proteinExistence type="predicted"/>
<organism evidence="2 3">
    <name type="scientific">Lelliottia phage phD2B</name>
    <dbReference type="NCBI Taxonomy" id="1542498"/>
    <lineage>
        <taxon>Viruses</taxon>
        <taxon>Duplodnaviria</taxon>
        <taxon>Heunggongvirae</taxon>
        <taxon>Uroviricota</taxon>
        <taxon>Caudoviricetes</taxon>
        <taxon>Autographivirales</taxon>
        <taxon>Autosignataviridae</taxon>
        <taxon>Molineuxvirinae</taxon>
        <taxon>Tuodvirus</taxon>
        <taxon>Tuodvirus phD2B</taxon>
    </lineage>
</organism>
<protein>
    <submittedName>
        <fullName evidence="2">Uncharacterized protein</fullName>
    </submittedName>
</protein>
<keyword evidence="1" id="KW-0812">Transmembrane</keyword>
<dbReference type="KEGG" id="vg:22111976"/>
<dbReference type="Proteomes" id="UP000029353">
    <property type="component" value="Segment"/>
</dbReference>
<dbReference type="GeneID" id="22111976"/>
<dbReference type="RefSeq" id="YP_009102793.1">
    <property type="nucleotide sequence ID" value="NC_025450.1"/>
</dbReference>
<evidence type="ECO:0000313" key="2">
    <source>
        <dbReference type="EMBL" id="AIM51273.1"/>
    </source>
</evidence>
<dbReference type="EMBL" id="KM370384">
    <property type="protein sequence ID" value="AIM51273.1"/>
    <property type="molecule type" value="Genomic_DNA"/>
</dbReference>
<reference evidence="2 3" key="1">
    <citation type="submission" date="2014-10" db="EMBL/GenBank/DDBJ databases">
        <title>Complete Genome of Lelliottia podophage phD2B.</title>
        <authorList>
            <person name="Nowicki G."/>
            <person name="Barylski J."/>
            <person name="Kujawa N."/>
            <person name="Gozdzicka-Jozefiak A."/>
        </authorList>
    </citation>
    <scope>NUCLEOTIDE SEQUENCE [LARGE SCALE GENOMIC DNA]</scope>
</reference>
<keyword evidence="3" id="KW-1185">Reference proteome</keyword>
<evidence type="ECO:0000256" key="1">
    <source>
        <dbReference type="SAM" id="Phobius"/>
    </source>
</evidence>
<accession>A0A088FS51</accession>
<keyword evidence="1" id="KW-1133">Transmembrane helix</keyword>
<name>A0A088FS51_9CAUD</name>
<sequence>MAILKSKKVIGAIIGLGATIIGASIGVDVGAIVAPLTEVVAGVVQ</sequence>
<feature type="transmembrane region" description="Helical" evidence="1">
    <location>
        <begin position="12"/>
        <end position="36"/>
    </location>
</feature>
<gene>
    <name evidence="2" type="ORF">phD2B_0047</name>
</gene>